<dbReference type="Gene3D" id="2.60.40.2040">
    <property type="entry name" value="CFA/I fimbrial subunit E, pilin domain"/>
    <property type="match status" value="1"/>
</dbReference>
<dbReference type="Proteomes" id="UP000032101">
    <property type="component" value="Unassembled WGS sequence"/>
</dbReference>
<name>A0A0D0MR86_PSEFL</name>
<comment type="caution">
    <text evidence="2">The sequence shown here is derived from an EMBL/GenBank/DDBJ whole genome shotgun (WGS) entry which is preliminary data.</text>
</comment>
<reference evidence="2 3" key="1">
    <citation type="submission" date="2015-01" db="EMBL/GenBank/DDBJ databases">
        <title>Draft Genome Sequence of the Biocontrol and Plant Growth-Promoting Rhizobacteria (PGPR) Pseudomonas fluorescens UM270.</title>
        <authorList>
            <person name="Hernandez-Salmeron J.E."/>
            <person name="Santoyo G."/>
            <person name="Moreno-Hagelsieb G."/>
            <person name="Hernandez-Leon R."/>
        </authorList>
    </citation>
    <scope>NUCLEOTIDE SEQUENCE [LARGE SCALE GENOMIC DNA]</scope>
    <source>
        <strain evidence="2 3">UM270</strain>
    </source>
</reference>
<dbReference type="OrthoDB" id="7026515at2"/>
<gene>
    <name evidence="2" type="ORF">RL74_18100</name>
</gene>
<accession>A0A0D0MR86</accession>
<feature type="chain" id="PRO_5002217049" evidence="1">
    <location>
        <begin position="24"/>
        <end position="161"/>
    </location>
</feature>
<dbReference type="InterPro" id="IPR007540">
    <property type="entry name" value="Fimbrial_CS1-type"/>
</dbReference>
<sequence length="161" mass="16963">MLMKIVTAASLTAAALSSSLAFALDDARSAIHITANIPTQQFHVQPRDGNWGKDETMNYNTVSGTLTSLRQTYDVKNTEGSVNAYIEGGPASLYNGSDAIALTTTFNGITLTALSQEVVDDATSTPGTQAEMTITAAKPLATQNGLYTADMTVIFDAVPRP</sequence>
<proteinExistence type="predicted"/>
<dbReference type="Pfam" id="PF04449">
    <property type="entry name" value="Fimbrial_CS1"/>
    <property type="match status" value="1"/>
</dbReference>
<dbReference type="AlphaFoldDB" id="A0A0D0MR86"/>
<dbReference type="EMBL" id="JXNZ01000181">
    <property type="protein sequence ID" value="KIQ57975.1"/>
    <property type="molecule type" value="Genomic_DNA"/>
</dbReference>
<dbReference type="GO" id="GO:0009289">
    <property type="term" value="C:pilus"/>
    <property type="evidence" value="ECO:0007669"/>
    <property type="project" value="InterPro"/>
</dbReference>
<feature type="signal peptide" evidence="1">
    <location>
        <begin position="1"/>
        <end position="23"/>
    </location>
</feature>
<evidence type="ECO:0000313" key="3">
    <source>
        <dbReference type="Proteomes" id="UP000032101"/>
    </source>
</evidence>
<protein>
    <submittedName>
        <fullName evidence="2">Adhesin major subunit pilin</fullName>
    </submittedName>
</protein>
<evidence type="ECO:0000256" key="1">
    <source>
        <dbReference type="SAM" id="SignalP"/>
    </source>
</evidence>
<keyword evidence="1" id="KW-0732">Signal</keyword>
<dbReference type="PATRIC" id="fig|294.124.peg.3730"/>
<dbReference type="RefSeq" id="WP_042731173.1">
    <property type="nucleotide sequence ID" value="NZ_JXNZ01000181.1"/>
</dbReference>
<organism evidence="2 3">
    <name type="scientific">Pseudomonas fluorescens</name>
    <dbReference type="NCBI Taxonomy" id="294"/>
    <lineage>
        <taxon>Bacteria</taxon>
        <taxon>Pseudomonadati</taxon>
        <taxon>Pseudomonadota</taxon>
        <taxon>Gammaproteobacteria</taxon>
        <taxon>Pseudomonadales</taxon>
        <taxon>Pseudomonadaceae</taxon>
        <taxon>Pseudomonas</taxon>
    </lineage>
</organism>
<evidence type="ECO:0000313" key="2">
    <source>
        <dbReference type="EMBL" id="KIQ57975.1"/>
    </source>
</evidence>